<proteinExistence type="predicted"/>
<organism evidence="2 3">
    <name type="scientific">Flavobacterium silvisoli</name>
    <dbReference type="NCBI Taxonomy" id="2529433"/>
    <lineage>
        <taxon>Bacteria</taxon>
        <taxon>Pseudomonadati</taxon>
        <taxon>Bacteroidota</taxon>
        <taxon>Flavobacteriia</taxon>
        <taxon>Flavobacteriales</taxon>
        <taxon>Flavobacteriaceae</taxon>
        <taxon>Flavobacterium</taxon>
    </lineage>
</organism>
<reference evidence="2 3" key="1">
    <citation type="submission" date="2019-02" db="EMBL/GenBank/DDBJ databases">
        <title>Flavobacterium sp. RD-2-33 isolated from forest soil.</title>
        <authorList>
            <person name="Chaudhary D.K."/>
        </authorList>
    </citation>
    <scope>NUCLEOTIDE SEQUENCE [LARGE SCALE GENOMIC DNA]</scope>
    <source>
        <strain evidence="2 3">RD-2-33</strain>
    </source>
</reference>
<dbReference type="EMBL" id="SJPE01000013">
    <property type="protein sequence ID" value="TBX66660.1"/>
    <property type="molecule type" value="Genomic_DNA"/>
</dbReference>
<feature type="transmembrane region" description="Helical" evidence="1">
    <location>
        <begin position="39"/>
        <end position="58"/>
    </location>
</feature>
<keyword evidence="1" id="KW-0472">Membrane</keyword>
<evidence type="ECO:0000256" key="1">
    <source>
        <dbReference type="SAM" id="Phobius"/>
    </source>
</evidence>
<comment type="caution">
    <text evidence="2">The sequence shown here is derived from an EMBL/GenBank/DDBJ whole genome shotgun (WGS) entry which is preliminary data.</text>
</comment>
<keyword evidence="3" id="KW-1185">Reference proteome</keyword>
<feature type="transmembrane region" description="Helical" evidence="1">
    <location>
        <begin position="12"/>
        <end position="33"/>
    </location>
</feature>
<dbReference type="RefSeq" id="WP_131476625.1">
    <property type="nucleotide sequence ID" value="NZ_SJPE01000013.1"/>
</dbReference>
<accession>A0A4V2L4G1</accession>
<keyword evidence="1" id="KW-1133">Transmembrane helix</keyword>
<name>A0A4V2L4G1_9FLAO</name>
<keyword evidence="1" id="KW-0812">Transmembrane</keyword>
<gene>
    <name evidence="2" type="ORF">EZL74_10785</name>
</gene>
<protein>
    <recommendedName>
        <fullName evidence="4">Transmembrane protein</fullName>
    </recommendedName>
</protein>
<evidence type="ECO:0000313" key="3">
    <source>
        <dbReference type="Proteomes" id="UP000293300"/>
    </source>
</evidence>
<dbReference type="Proteomes" id="UP000293300">
    <property type="component" value="Unassembled WGS sequence"/>
</dbReference>
<sequence>MLSTEKIYYNRPSLILFALITLIFFIIYTFFIFLSIPTAIIAVLFIILFLKKINYVIYIDNYLHILSNFFIPKKIEFSQFVKISCENVGLGRSKDVLIYVHYNDAGKIKKSILLNFRILGKERVLKFINKIDLEKINVESFRIIDIDYKNGKFIAV</sequence>
<dbReference type="AlphaFoldDB" id="A0A4V2L4G1"/>
<evidence type="ECO:0008006" key="4">
    <source>
        <dbReference type="Google" id="ProtNLM"/>
    </source>
</evidence>
<evidence type="ECO:0000313" key="2">
    <source>
        <dbReference type="EMBL" id="TBX66660.1"/>
    </source>
</evidence>